<dbReference type="Gene3D" id="2.40.260.10">
    <property type="entry name" value="Sortase"/>
    <property type="match status" value="1"/>
</dbReference>
<name>A0A810PQW2_9FIRM</name>
<feature type="active site" description="Proton donor/acceptor" evidence="2">
    <location>
        <position position="143"/>
    </location>
</feature>
<dbReference type="InterPro" id="IPR023365">
    <property type="entry name" value="Sortase_dom-sf"/>
</dbReference>
<accession>A0A810PQW2</accession>
<feature type="active site" description="Acyl-thioester intermediate" evidence="2">
    <location>
        <position position="205"/>
    </location>
</feature>
<keyword evidence="4" id="KW-1185">Reference proteome</keyword>
<sequence>MGKKAALLAVALAVAGLCILLWPVVSGHRLQADMSAAAQGFLEEARQPYSEPLTDLQEYNERIYAERQAGLADALVCEEPAVLLRDCGVEDEIIGVLEIPTLELVMPVYLGASDSHLAAGAAVLGNTSAPIGGANTNCVIAGHRGWYGADYFRHIDRLQAGDMVTITNLWETLTYAVVDMKIIQPDRVDKIKIQPGRDLLTLVTCHPYASGGRQRLVVYCERAQQAPCQNVSQFETD</sequence>
<organism evidence="3 4">
    <name type="scientific">Vescimonas fastidiosa</name>
    <dbReference type="NCBI Taxonomy" id="2714353"/>
    <lineage>
        <taxon>Bacteria</taxon>
        <taxon>Bacillati</taxon>
        <taxon>Bacillota</taxon>
        <taxon>Clostridia</taxon>
        <taxon>Eubacteriales</taxon>
        <taxon>Oscillospiraceae</taxon>
        <taxon>Vescimonas</taxon>
    </lineage>
</organism>
<dbReference type="KEGG" id="vfa:MM35RIKEN_12610"/>
<dbReference type="Pfam" id="PF04203">
    <property type="entry name" value="Sortase"/>
    <property type="match status" value="1"/>
</dbReference>
<dbReference type="RefSeq" id="WP_212820267.1">
    <property type="nucleotide sequence ID" value="NZ_AP023415.1"/>
</dbReference>
<dbReference type="CDD" id="cd05827">
    <property type="entry name" value="Sortase_C"/>
    <property type="match status" value="1"/>
</dbReference>
<evidence type="ECO:0008006" key="5">
    <source>
        <dbReference type="Google" id="ProtNLM"/>
    </source>
</evidence>
<dbReference type="InterPro" id="IPR042002">
    <property type="entry name" value="Sortase_C"/>
</dbReference>
<keyword evidence="1" id="KW-0378">Hydrolase</keyword>
<gene>
    <name evidence="3" type="ORF">MM35RIKEN_12610</name>
</gene>
<dbReference type="NCBIfam" id="NF033745">
    <property type="entry name" value="class_C_sortase"/>
    <property type="match status" value="1"/>
</dbReference>
<dbReference type="Proteomes" id="UP000681343">
    <property type="component" value="Chromosome"/>
</dbReference>
<dbReference type="EMBL" id="AP023415">
    <property type="protein sequence ID" value="BCK79069.1"/>
    <property type="molecule type" value="Genomic_DNA"/>
</dbReference>
<dbReference type="GO" id="GO:0016787">
    <property type="term" value="F:hydrolase activity"/>
    <property type="evidence" value="ECO:0007669"/>
    <property type="project" value="UniProtKB-KW"/>
</dbReference>
<proteinExistence type="predicted"/>
<evidence type="ECO:0000313" key="4">
    <source>
        <dbReference type="Proteomes" id="UP000681343"/>
    </source>
</evidence>
<protein>
    <recommendedName>
        <fullName evidence="5">Class C sortase</fullName>
    </recommendedName>
</protein>
<evidence type="ECO:0000256" key="2">
    <source>
        <dbReference type="PIRSR" id="PIRSR605754-1"/>
    </source>
</evidence>
<dbReference type="NCBIfam" id="TIGR01076">
    <property type="entry name" value="sortase_fam"/>
    <property type="match status" value="1"/>
</dbReference>
<evidence type="ECO:0000313" key="3">
    <source>
        <dbReference type="EMBL" id="BCK79069.1"/>
    </source>
</evidence>
<dbReference type="SUPFAM" id="SSF63817">
    <property type="entry name" value="Sortase"/>
    <property type="match status" value="1"/>
</dbReference>
<dbReference type="InterPro" id="IPR005754">
    <property type="entry name" value="Sortase"/>
</dbReference>
<evidence type="ECO:0000256" key="1">
    <source>
        <dbReference type="ARBA" id="ARBA00022801"/>
    </source>
</evidence>
<reference evidence="3" key="1">
    <citation type="submission" date="2020-09" db="EMBL/GenBank/DDBJ databases">
        <title>New species isolated from human feces.</title>
        <authorList>
            <person name="Kitahara M."/>
            <person name="Shigeno Y."/>
            <person name="Shime M."/>
            <person name="Matsumoto Y."/>
            <person name="Nakamura S."/>
            <person name="Motooka D."/>
            <person name="Fukuoka S."/>
            <person name="Nishikawa H."/>
            <person name="Benno Y."/>
        </authorList>
    </citation>
    <scope>NUCLEOTIDE SEQUENCE</scope>
    <source>
        <strain evidence="3">MM35</strain>
    </source>
</reference>
<dbReference type="AlphaFoldDB" id="A0A810PQW2"/>